<dbReference type="RefSeq" id="WP_142092169.1">
    <property type="nucleotide sequence ID" value="NZ_BAAAMD010000003.1"/>
</dbReference>
<dbReference type="Proteomes" id="UP000316196">
    <property type="component" value="Unassembled WGS sequence"/>
</dbReference>
<evidence type="ECO:0000259" key="1">
    <source>
        <dbReference type="Pfam" id="PF09346"/>
    </source>
</evidence>
<proteinExistence type="predicted"/>
<protein>
    <recommendedName>
        <fullName evidence="1">Knr4/Smi1-like domain-containing protein</fullName>
    </recommendedName>
</protein>
<dbReference type="AlphaFoldDB" id="A0A542ZPU8"/>
<accession>A0A542ZPU8</accession>
<keyword evidence="3" id="KW-1185">Reference proteome</keyword>
<dbReference type="OrthoDB" id="8452208at2"/>
<dbReference type="EMBL" id="VFOR01000001">
    <property type="protein sequence ID" value="TQL62296.1"/>
    <property type="molecule type" value="Genomic_DNA"/>
</dbReference>
<comment type="caution">
    <text evidence="2">The sequence shown here is derived from an EMBL/GenBank/DDBJ whole genome shotgun (WGS) entry which is preliminary data.</text>
</comment>
<gene>
    <name evidence="2" type="ORF">FB460_0067</name>
</gene>
<organism evidence="2 3">
    <name type="scientific">Propioniferax innocua</name>
    <dbReference type="NCBI Taxonomy" id="1753"/>
    <lineage>
        <taxon>Bacteria</taxon>
        <taxon>Bacillati</taxon>
        <taxon>Actinomycetota</taxon>
        <taxon>Actinomycetes</taxon>
        <taxon>Propionibacteriales</taxon>
        <taxon>Propionibacteriaceae</taxon>
        <taxon>Propioniferax</taxon>
    </lineage>
</organism>
<dbReference type="Pfam" id="PF09346">
    <property type="entry name" value="SMI1_KNR4"/>
    <property type="match status" value="1"/>
</dbReference>
<sequence>MTTGVLTQRLAEYADHLTQLPMPHLVSRLRPGASSESVRATLAHRGMQAPEELVELYSWHDGTETTPELRGSSLWFTPPYFFASLATSAQMYDELMAAPGRWDASWWPIAFDNAGSYLNAVCFDEPNTVAPVLEYWTETHEEAVIHVSLERWIATLKAGMASGAIHVAADGGLDVDDAQYLDEIGPALNPGVPFWHE</sequence>
<feature type="domain" description="Knr4/Smi1-like" evidence="1">
    <location>
        <begin position="32"/>
        <end position="154"/>
    </location>
</feature>
<dbReference type="InterPro" id="IPR018958">
    <property type="entry name" value="Knr4/Smi1-like_dom"/>
</dbReference>
<evidence type="ECO:0000313" key="3">
    <source>
        <dbReference type="Proteomes" id="UP000316196"/>
    </source>
</evidence>
<reference evidence="2 3" key="1">
    <citation type="submission" date="2019-06" db="EMBL/GenBank/DDBJ databases">
        <title>Sequencing the genomes of 1000 actinobacteria strains.</title>
        <authorList>
            <person name="Klenk H.-P."/>
        </authorList>
    </citation>
    <scope>NUCLEOTIDE SEQUENCE [LARGE SCALE GENOMIC DNA]</scope>
    <source>
        <strain evidence="2 3">DSM 8251</strain>
    </source>
</reference>
<evidence type="ECO:0000313" key="2">
    <source>
        <dbReference type="EMBL" id="TQL62296.1"/>
    </source>
</evidence>
<name>A0A542ZPU8_9ACTN</name>